<organism evidence="12 13">
    <name type="scientific">Limosilactobacillus ingluviei DSM 15946</name>
    <dbReference type="NCBI Taxonomy" id="1423760"/>
    <lineage>
        <taxon>Bacteria</taxon>
        <taxon>Bacillati</taxon>
        <taxon>Bacillota</taxon>
        <taxon>Bacilli</taxon>
        <taxon>Lactobacillales</taxon>
        <taxon>Lactobacillaceae</taxon>
        <taxon>Limosilactobacillus</taxon>
    </lineage>
</organism>
<comment type="catalytic activity">
    <reaction evidence="1 10">
        <text>(6R)-NADHX = (6S)-NADHX</text>
        <dbReference type="Rhea" id="RHEA:32215"/>
        <dbReference type="ChEBI" id="CHEBI:64074"/>
        <dbReference type="ChEBI" id="CHEBI:64075"/>
        <dbReference type="EC" id="5.1.99.6"/>
    </reaction>
</comment>
<dbReference type="NCBIfam" id="TIGR00197">
    <property type="entry name" value="yjeF_nterm"/>
    <property type="match status" value="1"/>
</dbReference>
<accession>A0A0R1UEB4</accession>
<keyword evidence="8 10" id="KW-0520">NAD</keyword>
<evidence type="ECO:0000313" key="13">
    <source>
        <dbReference type="Proteomes" id="UP000050816"/>
    </source>
</evidence>
<dbReference type="GO" id="GO:0046872">
    <property type="term" value="F:metal ion binding"/>
    <property type="evidence" value="ECO:0007669"/>
    <property type="project" value="UniProtKB-KW"/>
</dbReference>
<feature type="binding site" evidence="10">
    <location>
        <begin position="129"/>
        <end position="135"/>
    </location>
    <ligand>
        <name>(6S)-NADPHX</name>
        <dbReference type="ChEBI" id="CHEBI:64076"/>
    </ligand>
</feature>
<dbReference type="EC" id="5.1.99.6" evidence="3 10"/>
<evidence type="ECO:0000256" key="1">
    <source>
        <dbReference type="ARBA" id="ARBA00000013"/>
    </source>
</evidence>
<proteinExistence type="inferred from homology"/>
<dbReference type="GO" id="GO:0052856">
    <property type="term" value="F:NAD(P)HX epimerase activity"/>
    <property type="evidence" value="ECO:0007669"/>
    <property type="project" value="UniProtKB-UniRule"/>
</dbReference>
<dbReference type="SUPFAM" id="SSF64153">
    <property type="entry name" value="YjeF N-terminal domain-like"/>
    <property type="match status" value="1"/>
</dbReference>
<comment type="catalytic activity">
    <reaction evidence="2 10">
        <text>(6R)-NADPHX = (6S)-NADPHX</text>
        <dbReference type="Rhea" id="RHEA:32227"/>
        <dbReference type="ChEBI" id="CHEBI:64076"/>
        <dbReference type="ChEBI" id="CHEBI:64077"/>
        <dbReference type="EC" id="5.1.99.6"/>
    </reaction>
</comment>
<evidence type="ECO:0000256" key="10">
    <source>
        <dbReference type="HAMAP-Rule" id="MF_01966"/>
    </source>
</evidence>
<evidence type="ECO:0000256" key="6">
    <source>
        <dbReference type="ARBA" id="ARBA00022857"/>
    </source>
</evidence>
<dbReference type="Proteomes" id="UP000050816">
    <property type="component" value="Unassembled WGS sequence"/>
</dbReference>
<dbReference type="Gene3D" id="3.40.50.10260">
    <property type="entry name" value="YjeF N-terminal domain"/>
    <property type="match status" value="1"/>
</dbReference>
<feature type="domain" description="YjeF N-terminal" evidence="11">
    <location>
        <begin position="13"/>
        <end position="213"/>
    </location>
</feature>
<evidence type="ECO:0000256" key="8">
    <source>
        <dbReference type="ARBA" id="ARBA00023027"/>
    </source>
</evidence>
<dbReference type="PANTHER" id="PTHR13232:SF10">
    <property type="entry name" value="NAD(P)H-HYDRATE EPIMERASE"/>
    <property type="match status" value="1"/>
</dbReference>
<comment type="cofactor">
    <cofactor evidence="10">
        <name>K(+)</name>
        <dbReference type="ChEBI" id="CHEBI:29103"/>
    </cofactor>
    <text evidence="10">Binds 1 potassium ion per subunit.</text>
</comment>
<keyword evidence="9 10" id="KW-0413">Isomerase</keyword>
<feature type="binding site" evidence="10">
    <location>
        <position position="125"/>
    </location>
    <ligand>
        <name>K(+)</name>
        <dbReference type="ChEBI" id="CHEBI:29103"/>
    </ligand>
</feature>
<dbReference type="InterPro" id="IPR004443">
    <property type="entry name" value="YjeF_N_dom"/>
</dbReference>
<feature type="binding site" evidence="10">
    <location>
        <position position="158"/>
    </location>
    <ligand>
        <name>(6S)-NADPHX</name>
        <dbReference type="ChEBI" id="CHEBI:64076"/>
    </ligand>
</feature>
<dbReference type="HAMAP" id="MF_01966">
    <property type="entry name" value="NADHX_epimerase"/>
    <property type="match status" value="1"/>
</dbReference>
<evidence type="ECO:0000313" key="12">
    <source>
        <dbReference type="EMBL" id="KRL91769.1"/>
    </source>
</evidence>
<dbReference type="InterPro" id="IPR032976">
    <property type="entry name" value="YJEFN_prot_NAXE-like"/>
</dbReference>
<feature type="binding site" evidence="10">
    <location>
        <position position="63"/>
    </location>
    <ligand>
        <name>K(+)</name>
        <dbReference type="ChEBI" id="CHEBI:29103"/>
    </ligand>
</feature>
<evidence type="ECO:0000256" key="9">
    <source>
        <dbReference type="ARBA" id="ARBA00023235"/>
    </source>
</evidence>
<feature type="binding site" evidence="10">
    <location>
        <position position="161"/>
    </location>
    <ligand>
        <name>K(+)</name>
        <dbReference type="ChEBI" id="CHEBI:29103"/>
    </ligand>
</feature>
<dbReference type="Pfam" id="PF03853">
    <property type="entry name" value="YjeF_N"/>
    <property type="match status" value="1"/>
</dbReference>
<dbReference type="PANTHER" id="PTHR13232">
    <property type="entry name" value="NAD(P)H-HYDRATE EPIMERASE"/>
    <property type="match status" value="1"/>
</dbReference>
<dbReference type="AlphaFoldDB" id="A0A0R1UEB4"/>
<comment type="caution">
    <text evidence="12">The sequence shown here is derived from an EMBL/GenBank/DDBJ whole genome shotgun (WGS) entry which is preliminary data.</text>
</comment>
<evidence type="ECO:0000256" key="5">
    <source>
        <dbReference type="ARBA" id="ARBA00022741"/>
    </source>
</evidence>
<protein>
    <recommendedName>
        <fullName evidence="3 10">NAD(P)H-hydrate epimerase</fullName>
        <ecNumber evidence="3 10">5.1.99.6</ecNumber>
    </recommendedName>
    <alternativeName>
        <fullName evidence="10">NAD(P)HX epimerase</fullName>
    </alternativeName>
</protein>
<dbReference type="EMBL" id="AZFK01000016">
    <property type="protein sequence ID" value="KRL91769.1"/>
    <property type="molecule type" value="Genomic_DNA"/>
</dbReference>
<dbReference type="PROSITE" id="PS51385">
    <property type="entry name" value="YJEF_N"/>
    <property type="match status" value="1"/>
</dbReference>
<keyword evidence="5 10" id="KW-0547">Nucleotide-binding</keyword>
<keyword evidence="6 10" id="KW-0521">NADP</keyword>
<evidence type="ECO:0000259" key="11">
    <source>
        <dbReference type="PROSITE" id="PS51385"/>
    </source>
</evidence>
<sequence length="213" mass="22218">MKLMTKVVTAKEMQALDRHTIEEVGIPALVLMERAALAVADHILALPKEKRHQVVVVVGNGNNGGDGLAVARLLHLAGTPVKLLFALPPTQASEANRVQQHACAYYQLPVTTDPAVLSEATLIVDALLGIGIDRPVEGHYADLIDAMNQAAAPIVAIDLPSGMNTDTGEAMGTAVTAASTVTLAYLKVGLTTPAGEAQAGHIIVADHIGIYDL</sequence>
<evidence type="ECO:0000256" key="7">
    <source>
        <dbReference type="ARBA" id="ARBA00022958"/>
    </source>
</evidence>
<evidence type="ECO:0000256" key="4">
    <source>
        <dbReference type="ARBA" id="ARBA00022723"/>
    </source>
</evidence>
<dbReference type="InterPro" id="IPR036652">
    <property type="entry name" value="YjeF_N_dom_sf"/>
</dbReference>
<dbReference type="PATRIC" id="fig|1423760.3.peg.760"/>
<evidence type="ECO:0000256" key="2">
    <source>
        <dbReference type="ARBA" id="ARBA00000909"/>
    </source>
</evidence>
<evidence type="ECO:0000256" key="3">
    <source>
        <dbReference type="ARBA" id="ARBA00012228"/>
    </source>
</evidence>
<dbReference type="GO" id="GO:0000166">
    <property type="term" value="F:nucleotide binding"/>
    <property type="evidence" value="ECO:0007669"/>
    <property type="project" value="UniProtKB-KW"/>
</dbReference>
<comment type="function">
    <text evidence="10">Catalyzes the epimerization of the S- and R-forms of NAD(P)HX, a damaged form of NAD(P)H that is a result of enzymatic or heat-dependent hydration. This is a prerequisite for the S-specific NAD(P)H-hydrate dehydratase to allow the repair of both epimers of NAD(P)HX.</text>
</comment>
<reference evidence="12 13" key="1">
    <citation type="journal article" date="2015" name="Genome Announc.">
        <title>Expanding the biotechnology potential of lactobacilli through comparative genomics of 213 strains and associated genera.</title>
        <authorList>
            <person name="Sun Z."/>
            <person name="Harris H.M."/>
            <person name="McCann A."/>
            <person name="Guo C."/>
            <person name="Argimon S."/>
            <person name="Zhang W."/>
            <person name="Yang X."/>
            <person name="Jeffery I.B."/>
            <person name="Cooney J.C."/>
            <person name="Kagawa T.F."/>
            <person name="Liu W."/>
            <person name="Song Y."/>
            <person name="Salvetti E."/>
            <person name="Wrobel A."/>
            <person name="Rasinkangas P."/>
            <person name="Parkhill J."/>
            <person name="Rea M.C."/>
            <person name="O'Sullivan O."/>
            <person name="Ritari J."/>
            <person name="Douillard F.P."/>
            <person name="Paul Ross R."/>
            <person name="Yang R."/>
            <person name="Briner A.E."/>
            <person name="Felis G.E."/>
            <person name="de Vos W.M."/>
            <person name="Barrangou R."/>
            <person name="Klaenhammer T.R."/>
            <person name="Caufield P.W."/>
            <person name="Cui Y."/>
            <person name="Zhang H."/>
            <person name="O'Toole P.W."/>
        </authorList>
    </citation>
    <scope>NUCLEOTIDE SEQUENCE [LARGE SCALE GENOMIC DNA]</scope>
    <source>
        <strain evidence="12 13">DSM 15946</strain>
    </source>
</reference>
<keyword evidence="7 10" id="KW-0630">Potassium</keyword>
<comment type="similarity">
    <text evidence="10">Belongs to the NnrE/AIBP family.</text>
</comment>
<gene>
    <name evidence="10" type="primary">nnrE</name>
    <name evidence="12" type="ORF">FC43_GL000739</name>
</gene>
<feature type="binding site" evidence="10">
    <location>
        <position position="140"/>
    </location>
    <ligand>
        <name>(6S)-NADPHX</name>
        <dbReference type="ChEBI" id="CHEBI:64076"/>
    </ligand>
</feature>
<name>A0A0R1UEB4_9LACO</name>
<keyword evidence="4 10" id="KW-0479">Metal-binding</keyword>
<feature type="binding site" evidence="10">
    <location>
        <begin position="62"/>
        <end position="66"/>
    </location>
    <ligand>
        <name>(6S)-NADPHX</name>
        <dbReference type="ChEBI" id="CHEBI:64076"/>
    </ligand>
</feature>